<proteinExistence type="predicted"/>
<reference evidence="2 3" key="1">
    <citation type="journal article" date="2018" name="Genome Biol. Evol.">
        <title>Multiple Roots of Fruiting Body Formation in Amoebozoa.</title>
        <authorList>
            <person name="Hillmann F."/>
            <person name="Forbes G."/>
            <person name="Novohradska S."/>
            <person name="Ferling I."/>
            <person name="Riege K."/>
            <person name="Groth M."/>
            <person name="Westermann M."/>
            <person name="Marz M."/>
            <person name="Spaller T."/>
            <person name="Winckler T."/>
            <person name="Schaap P."/>
            <person name="Glockner G."/>
        </authorList>
    </citation>
    <scope>NUCLEOTIDE SEQUENCE [LARGE SCALE GENOMIC DNA]</scope>
    <source>
        <strain evidence="2 3">Jena</strain>
    </source>
</reference>
<dbReference type="PROSITE" id="PS50330">
    <property type="entry name" value="UIM"/>
    <property type="match status" value="1"/>
</dbReference>
<dbReference type="Proteomes" id="UP000241769">
    <property type="component" value="Unassembled WGS sequence"/>
</dbReference>
<evidence type="ECO:0000256" key="1">
    <source>
        <dbReference type="SAM" id="MobiDB-lite"/>
    </source>
</evidence>
<evidence type="ECO:0000313" key="3">
    <source>
        <dbReference type="Proteomes" id="UP000241769"/>
    </source>
</evidence>
<comment type="caution">
    <text evidence="2">The sequence shown here is derived from an EMBL/GenBank/DDBJ whole genome shotgun (WGS) entry which is preliminary data.</text>
</comment>
<dbReference type="EMBL" id="MDYQ01000002">
    <property type="protein sequence ID" value="PRP89641.1"/>
    <property type="molecule type" value="Genomic_DNA"/>
</dbReference>
<evidence type="ECO:0000313" key="2">
    <source>
        <dbReference type="EMBL" id="PRP89641.1"/>
    </source>
</evidence>
<gene>
    <name evidence="2" type="ORF">PROFUN_00905</name>
</gene>
<feature type="region of interest" description="Disordered" evidence="1">
    <location>
        <begin position="1"/>
        <end position="29"/>
    </location>
</feature>
<keyword evidence="3" id="KW-1185">Reference proteome</keyword>
<feature type="compositionally biased region" description="Basic and acidic residues" evidence="1">
    <location>
        <begin position="280"/>
        <end position="313"/>
    </location>
</feature>
<protein>
    <submittedName>
        <fullName evidence="2">Uncharacterized protein</fullName>
    </submittedName>
</protein>
<name>A0A2P6P098_9EUKA</name>
<dbReference type="InParanoid" id="A0A2P6P098"/>
<sequence length="371" mass="41840">MVVKTRENKSSIYVAPSKPFPHSSESRRRSFKLKVAARSGAREIITPSISPPTHQDGSSVIIQSTEHTTDTSFLNKATPMTEHSNPEEQLDETFLELSVFEALYGDYTDESREQDEAGAPSQVERAFPAFQQDGFHNDSTDDANLDTEEVKLSTDMEGWQCWDKCILNTEGETRTTFQLGRLIDHVVYGDTQATLGITFKVAKDNIEHTSWYPVHIQCNGSFQIKGNKMPKFQLFKTPNMKSNNRATEVDAYMTVQLCDGQRQSAHKTIFTAAKPNRFPEQVKEARKRNYDRKSTSSKRSRGDSFEPIKRARLEQTPKLPGLSLTFNVSDMQKAIKASLRTLETDSQMSSSHADMDEDEQLQMAIAASLYG</sequence>
<feature type="region of interest" description="Disordered" evidence="1">
    <location>
        <begin position="277"/>
        <end position="313"/>
    </location>
</feature>
<accession>A0A2P6P098</accession>
<dbReference type="InterPro" id="IPR003903">
    <property type="entry name" value="UIM_dom"/>
</dbReference>
<dbReference type="AlphaFoldDB" id="A0A2P6P098"/>
<organism evidence="2 3">
    <name type="scientific">Planoprotostelium fungivorum</name>
    <dbReference type="NCBI Taxonomy" id="1890364"/>
    <lineage>
        <taxon>Eukaryota</taxon>
        <taxon>Amoebozoa</taxon>
        <taxon>Evosea</taxon>
        <taxon>Variosea</taxon>
        <taxon>Cavosteliida</taxon>
        <taxon>Cavosteliaceae</taxon>
        <taxon>Planoprotostelium</taxon>
    </lineage>
</organism>